<proteinExistence type="predicted"/>
<dbReference type="AlphaFoldDB" id="T1BBZ6"/>
<name>T1BBZ6_9ZZZZ</name>
<dbReference type="Gene3D" id="1.10.287.2170">
    <property type="match status" value="1"/>
</dbReference>
<organism evidence="1">
    <name type="scientific">mine drainage metagenome</name>
    <dbReference type="NCBI Taxonomy" id="410659"/>
    <lineage>
        <taxon>unclassified sequences</taxon>
        <taxon>metagenomes</taxon>
        <taxon>ecological metagenomes</taxon>
    </lineage>
</organism>
<dbReference type="EMBL" id="AUZX01005944">
    <property type="protein sequence ID" value="EQD65998.1"/>
    <property type="molecule type" value="Genomic_DNA"/>
</dbReference>
<gene>
    <name evidence="1" type="ORF">B1A_08305</name>
</gene>
<reference evidence="1" key="2">
    <citation type="journal article" date="2014" name="ISME J.">
        <title>Microbial stratification in low pH oxic and suboxic macroscopic growths along an acid mine drainage.</title>
        <authorList>
            <person name="Mendez-Garcia C."/>
            <person name="Mesa V."/>
            <person name="Sprenger R.R."/>
            <person name="Richter M."/>
            <person name="Diez M.S."/>
            <person name="Solano J."/>
            <person name="Bargiela R."/>
            <person name="Golyshina O.V."/>
            <person name="Manteca A."/>
            <person name="Ramos J.L."/>
            <person name="Gallego J.R."/>
            <person name="Llorente I."/>
            <person name="Martins Dos Santos V.A."/>
            <person name="Jensen O.N."/>
            <person name="Pelaez A.I."/>
            <person name="Sanchez J."/>
            <person name="Ferrer M."/>
        </authorList>
    </citation>
    <scope>NUCLEOTIDE SEQUENCE</scope>
</reference>
<comment type="caution">
    <text evidence="1">The sequence shown here is derived from an EMBL/GenBank/DDBJ whole genome shotgun (WGS) entry which is preliminary data.</text>
</comment>
<accession>T1BBZ6</accession>
<evidence type="ECO:0000313" key="1">
    <source>
        <dbReference type="EMBL" id="EQD65998.1"/>
    </source>
</evidence>
<sequence length="87" mass="9625">MVRVTHEDRLARFGSAWLRQLLEKDGVLLEVAHPKGSGGGLEELLEDFTALVATFAGRMYGIRSKEAKRRLLVQAQQKVSGDDRSTG</sequence>
<reference evidence="1" key="1">
    <citation type="submission" date="2013-08" db="EMBL/GenBank/DDBJ databases">
        <authorList>
            <person name="Mendez C."/>
            <person name="Richter M."/>
            <person name="Ferrer M."/>
            <person name="Sanchez J."/>
        </authorList>
    </citation>
    <scope>NUCLEOTIDE SEQUENCE</scope>
</reference>
<protein>
    <submittedName>
        <fullName evidence="1">DNA binding domain protein, excisionase family</fullName>
    </submittedName>
</protein>